<sequence length="156" mass="15558">MFKKISPVTITWTTTPGDPATFDLYLTNDNFHNTYALKNVVQTATGTITLLLPVVPPGPGYTFQASPVGDVTTKLSQTGTFDVGQPLPSSSLPSSTSSGTGTLTSSMTSTPLGGSSSTGTSPSTVPSGSFNGALGVTGIGAAIVGVLIAAGAFLAL</sequence>
<organism evidence="1 2">
    <name type="scientific">Thelephora ganbajun</name>
    <name type="common">Ganba fungus</name>
    <dbReference type="NCBI Taxonomy" id="370292"/>
    <lineage>
        <taxon>Eukaryota</taxon>
        <taxon>Fungi</taxon>
        <taxon>Dikarya</taxon>
        <taxon>Basidiomycota</taxon>
        <taxon>Agaricomycotina</taxon>
        <taxon>Agaricomycetes</taxon>
        <taxon>Thelephorales</taxon>
        <taxon>Thelephoraceae</taxon>
        <taxon>Thelephora</taxon>
    </lineage>
</organism>
<evidence type="ECO:0000313" key="2">
    <source>
        <dbReference type="Proteomes" id="UP000886501"/>
    </source>
</evidence>
<comment type="caution">
    <text evidence="1">The sequence shown here is derived from an EMBL/GenBank/DDBJ whole genome shotgun (WGS) entry which is preliminary data.</text>
</comment>
<keyword evidence="2" id="KW-1185">Reference proteome</keyword>
<dbReference type="Proteomes" id="UP000886501">
    <property type="component" value="Unassembled WGS sequence"/>
</dbReference>
<protein>
    <submittedName>
        <fullName evidence="1">Uncharacterized protein</fullName>
    </submittedName>
</protein>
<gene>
    <name evidence="1" type="ORF">BDM02DRAFT_6785</name>
</gene>
<reference evidence="1" key="2">
    <citation type="journal article" date="2020" name="Nat. Commun.">
        <title>Large-scale genome sequencing of mycorrhizal fungi provides insights into the early evolution of symbiotic traits.</title>
        <authorList>
            <person name="Miyauchi S."/>
            <person name="Kiss E."/>
            <person name="Kuo A."/>
            <person name="Drula E."/>
            <person name="Kohler A."/>
            <person name="Sanchez-Garcia M."/>
            <person name="Morin E."/>
            <person name="Andreopoulos B."/>
            <person name="Barry K.W."/>
            <person name="Bonito G."/>
            <person name="Buee M."/>
            <person name="Carver A."/>
            <person name="Chen C."/>
            <person name="Cichocki N."/>
            <person name="Clum A."/>
            <person name="Culley D."/>
            <person name="Crous P.W."/>
            <person name="Fauchery L."/>
            <person name="Girlanda M."/>
            <person name="Hayes R.D."/>
            <person name="Keri Z."/>
            <person name="LaButti K."/>
            <person name="Lipzen A."/>
            <person name="Lombard V."/>
            <person name="Magnuson J."/>
            <person name="Maillard F."/>
            <person name="Murat C."/>
            <person name="Nolan M."/>
            <person name="Ohm R.A."/>
            <person name="Pangilinan J."/>
            <person name="Pereira M.F."/>
            <person name="Perotto S."/>
            <person name="Peter M."/>
            <person name="Pfister S."/>
            <person name="Riley R."/>
            <person name="Sitrit Y."/>
            <person name="Stielow J.B."/>
            <person name="Szollosi G."/>
            <person name="Zifcakova L."/>
            <person name="Stursova M."/>
            <person name="Spatafora J.W."/>
            <person name="Tedersoo L."/>
            <person name="Vaario L.M."/>
            <person name="Yamada A."/>
            <person name="Yan M."/>
            <person name="Wang P."/>
            <person name="Xu J."/>
            <person name="Bruns T."/>
            <person name="Baldrian P."/>
            <person name="Vilgalys R."/>
            <person name="Dunand C."/>
            <person name="Henrissat B."/>
            <person name="Grigoriev I.V."/>
            <person name="Hibbett D."/>
            <person name="Nagy L.G."/>
            <person name="Martin F.M."/>
        </authorList>
    </citation>
    <scope>NUCLEOTIDE SEQUENCE</scope>
    <source>
        <strain evidence="1">P2</strain>
    </source>
</reference>
<evidence type="ECO:0000313" key="1">
    <source>
        <dbReference type="EMBL" id="KAF9654150.1"/>
    </source>
</evidence>
<proteinExistence type="predicted"/>
<dbReference type="EMBL" id="MU117961">
    <property type="protein sequence ID" value="KAF9654150.1"/>
    <property type="molecule type" value="Genomic_DNA"/>
</dbReference>
<reference evidence="1" key="1">
    <citation type="submission" date="2019-10" db="EMBL/GenBank/DDBJ databases">
        <authorList>
            <consortium name="DOE Joint Genome Institute"/>
            <person name="Kuo A."/>
            <person name="Miyauchi S."/>
            <person name="Kiss E."/>
            <person name="Drula E."/>
            <person name="Kohler A."/>
            <person name="Sanchez-Garcia M."/>
            <person name="Andreopoulos B."/>
            <person name="Barry K.W."/>
            <person name="Bonito G."/>
            <person name="Buee M."/>
            <person name="Carver A."/>
            <person name="Chen C."/>
            <person name="Cichocki N."/>
            <person name="Clum A."/>
            <person name="Culley D."/>
            <person name="Crous P.W."/>
            <person name="Fauchery L."/>
            <person name="Girlanda M."/>
            <person name="Hayes R."/>
            <person name="Keri Z."/>
            <person name="Labutti K."/>
            <person name="Lipzen A."/>
            <person name="Lombard V."/>
            <person name="Magnuson J."/>
            <person name="Maillard F."/>
            <person name="Morin E."/>
            <person name="Murat C."/>
            <person name="Nolan M."/>
            <person name="Ohm R."/>
            <person name="Pangilinan J."/>
            <person name="Pereira M."/>
            <person name="Perotto S."/>
            <person name="Peter M."/>
            <person name="Riley R."/>
            <person name="Sitrit Y."/>
            <person name="Stielow B."/>
            <person name="Szollosi G."/>
            <person name="Zifcakova L."/>
            <person name="Stursova M."/>
            <person name="Spatafora J.W."/>
            <person name="Tedersoo L."/>
            <person name="Vaario L.-M."/>
            <person name="Yamada A."/>
            <person name="Yan M."/>
            <person name="Wang P."/>
            <person name="Xu J."/>
            <person name="Bruns T."/>
            <person name="Baldrian P."/>
            <person name="Vilgalys R."/>
            <person name="Henrissat B."/>
            <person name="Grigoriev I.V."/>
            <person name="Hibbett D."/>
            <person name="Nagy L.G."/>
            <person name="Martin F.M."/>
        </authorList>
    </citation>
    <scope>NUCLEOTIDE SEQUENCE</scope>
    <source>
        <strain evidence="1">P2</strain>
    </source>
</reference>
<name>A0ACB6ZXK3_THEGA</name>
<accession>A0ACB6ZXK3</accession>